<accession>A0A2D1ADS5</accession>
<proteinExistence type="predicted"/>
<feature type="domain" description="DUF4185" evidence="1">
    <location>
        <begin position="11"/>
        <end position="312"/>
    </location>
</feature>
<dbReference type="Pfam" id="PF13810">
    <property type="entry name" value="DUF4185"/>
    <property type="match status" value="1"/>
</dbReference>
<gene>
    <name evidence="2" type="ORF">SEA_TRINA_40</name>
</gene>
<keyword evidence="3" id="KW-1185">Reference proteome</keyword>
<protein>
    <submittedName>
        <fullName evidence="2">Hydrolase</fullName>
    </submittedName>
</protein>
<evidence type="ECO:0000313" key="2">
    <source>
        <dbReference type="EMBL" id="ASZ74857.1"/>
    </source>
</evidence>
<organism evidence="2 3">
    <name type="scientific">Rhodococcus phage Trina</name>
    <dbReference type="NCBI Taxonomy" id="2027905"/>
    <lineage>
        <taxon>Viruses</taxon>
        <taxon>Duplodnaviria</taxon>
        <taxon>Heunggongvirae</taxon>
        <taxon>Uroviricota</taxon>
        <taxon>Caudoviricetes</taxon>
        <taxon>Trinavirus</taxon>
        <taxon>Trinavirus trina</taxon>
    </lineage>
</organism>
<sequence length="316" mass="35737">MQKVKDLTPVTQYGVGGTDLGIPFTLENGFSTGYLFGDTFSSPMPGGPNWRSPVALRSHEPIENGIVFDSAYKLAGTGMAPEIIANAHNTSGNGEFTIIPNDGISFPETGRQIVSYMSVRNWDNGTWRTNHTGFAYSDNGNDFTKLNWNWNNNWAGTDILQMVSMQREGNWVYLLSTSNGRHLTDGLYLRRVPWDKMFDPFAYEHWTWNGTWQWTKNYNWFFHPILAGRFGEPSLRKLKDGRWVISVIDAANDRLSLYDAPTVTSAWNHRTLLPNTSASSIYGGFVHPDSTSQSLHLMISKWTASKYAVEQWKTSI</sequence>
<dbReference type="Proteomes" id="UP000231419">
    <property type="component" value="Segment"/>
</dbReference>
<dbReference type="OrthoDB" id="36541at10239"/>
<reference evidence="3" key="1">
    <citation type="submission" date="2017-08" db="EMBL/GenBank/DDBJ databases">
        <authorList>
            <person name="de Groot N.N."/>
        </authorList>
    </citation>
    <scope>NUCLEOTIDE SEQUENCE [LARGE SCALE GENOMIC DNA]</scope>
</reference>
<evidence type="ECO:0000313" key="3">
    <source>
        <dbReference type="Proteomes" id="UP000231419"/>
    </source>
</evidence>
<keyword evidence="2" id="KW-0378">Hydrolase</keyword>
<dbReference type="InterPro" id="IPR025442">
    <property type="entry name" value="DUF4185"/>
</dbReference>
<dbReference type="GO" id="GO:0016787">
    <property type="term" value="F:hydrolase activity"/>
    <property type="evidence" value="ECO:0007669"/>
    <property type="project" value="UniProtKB-KW"/>
</dbReference>
<dbReference type="EMBL" id="MF668286">
    <property type="protein sequence ID" value="ASZ74857.1"/>
    <property type="molecule type" value="Genomic_DNA"/>
</dbReference>
<evidence type="ECO:0000259" key="1">
    <source>
        <dbReference type="Pfam" id="PF13810"/>
    </source>
</evidence>
<name>A0A2D1ADS5_9CAUD</name>